<accession>A0ABP1F9D3</accession>
<protein>
    <submittedName>
        <fullName evidence="1">Uncharacterized protein</fullName>
    </submittedName>
</protein>
<dbReference type="EMBL" id="CAXJRC010000022">
    <property type="protein sequence ID" value="CAL2106998.1"/>
    <property type="molecule type" value="Genomic_DNA"/>
</dbReference>
<gene>
    <name evidence="1" type="ORF">T190115A13A_20278</name>
</gene>
<reference evidence="1 2" key="1">
    <citation type="submission" date="2024-05" db="EMBL/GenBank/DDBJ databases">
        <authorList>
            <person name="Duchaud E."/>
        </authorList>
    </citation>
    <scope>NUCLEOTIDE SEQUENCE [LARGE SCALE GENOMIC DNA]</scope>
    <source>
        <strain evidence="1">Ena-SAMPLE-TAB-13-05-2024-13:56:06:370-140305</strain>
    </source>
</reference>
<organism evidence="1 2">
    <name type="scientific">Tenacibaculum vairaonense</name>
    <dbReference type="NCBI Taxonomy" id="3137860"/>
    <lineage>
        <taxon>Bacteria</taxon>
        <taxon>Pseudomonadati</taxon>
        <taxon>Bacteroidota</taxon>
        <taxon>Flavobacteriia</taxon>
        <taxon>Flavobacteriales</taxon>
        <taxon>Flavobacteriaceae</taxon>
        <taxon>Tenacibaculum</taxon>
    </lineage>
</organism>
<dbReference type="Proteomes" id="UP001497602">
    <property type="component" value="Unassembled WGS sequence"/>
</dbReference>
<proteinExistence type="predicted"/>
<sequence>MIELYKNNVKLNGLKIDISSSAFFWKKPGVKKATVCPNRWLGFISFKIASRMIVKIITNVNQLSSMLLSSIACKTDCFMLFLNTKLVIN</sequence>
<evidence type="ECO:0000313" key="2">
    <source>
        <dbReference type="Proteomes" id="UP001497602"/>
    </source>
</evidence>
<keyword evidence="2" id="KW-1185">Reference proteome</keyword>
<evidence type="ECO:0000313" key="1">
    <source>
        <dbReference type="EMBL" id="CAL2106998.1"/>
    </source>
</evidence>
<name>A0ABP1F9D3_9FLAO</name>
<comment type="caution">
    <text evidence="1">The sequence shown here is derived from an EMBL/GenBank/DDBJ whole genome shotgun (WGS) entry which is preliminary data.</text>
</comment>